<comment type="caution">
    <text evidence="4">The sequence shown here is derived from an EMBL/GenBank/DDBJ whole genome shotgun (WGS) entry which is preliminary data.</text>
</comment>
<dbReference type="PANTHER" id="PTHR36845">
    <property type="entry name" value="HYDROLASE, PUTATIVE (AFU_ORTHOLOGUE AFUA_7G05090)-RELATED"/>
    <property type="match status" value="1"/>
</dbReference>
<evidence type="ECO:0000313" key="5">
    <source>
        <dbReference type="Proteomes" id="UP000217199"/>
    </source>
</evidence>
<dbReference type="GO" id="GO:0052757">
    <property type="term" value="F:chondroitin hydrolase activity"/>
    <property type="evidence" value="ECO:0007669"/>
    <property type="project" value="TreeGrafter"/>
</dbReference>
<dbReference type="InterPro" id="IPR008928">
    <property type="entry name" value="6-hairpin_glycosidase_sf"/>
</dbReference>
<keyword evidence="1 4" id="KW-0378">Hydrolase</keyword>
<organism evidence="4 5">
    <name type="scientific">Pyrrhoderma noxium</name>
    <dbReference type="NCBI Taxonomy" id="2282107"/>
    <lineage>
        <taxon>Eukaryota</taxon>
        <taxon>Fungi</taxon>
        <taxon>Dikarya</taxon>
        <taxon>Basidiomycota</taxon>
        <taxon>Agaricomycotina</taxon>
        <taxon>Agaricomycetes</taxon>
        <taxon>Hymenochaetales</taxon>
        <taxon>Hymenochaetaceae</taxon>
        <taxon>Pyrrhoderma</taxon>
    </lineage>
</organism>
<keyword evidence="5" id="KW-1185">Reference proteome</keyword>
<comment type="similarity">
    <text evidence="2">Belongs to the glycosyl hydrolase 88 family.</text>
</comment>
<protein>
    <submittedName>
        <fullName evidence="4">Glycoside hydrolase family 88</fullName>
    </submittedName>
</protein>
<reference evidence="4 5" key="1">
    <citation type="journal article" date="2017" name="Mol. Ecol.">
        <title>Comparative and population genomic landscape of Phellinus noxius: A hypervariable fungus causing root rot in trees.</title>
        <authorList>
            <person name="Chung C.L."/>
            <person name="Lee T.J."/>
            <person name="Akiba M."/>
            <person name="Lee H.H."/>
            <person name="Kuo T.H."/>
            <person name="Liu D."/>
            <person name="Ke H.M."/>
            <person name="Yokoi T."/>
            <person name="Roa M.B."/>
            <person name="Lu M.J."/>
            <person name="Chang Y.Y."/>
            <person name="Ann P.J."/>
            <person name="Tsai J.N."/>
            <person name="Chen C.Y."/>
            <person name="Tzean S.S."/>
            <person name="Ota Y."/>
            <person name="Hattori T."/>
            <person name="Sahashi N."/>
            <person name="Liou R.F."/>
            <person name="Kikuchi T."/>
            <person name="Tsai I.J."/>
        </authorList>
    </citation>
    <scope>NUCLEOTIDE SEQUENCE [LARGE SCALE GENOMIC DNA]</scope>
    <source>
        <strain evidence="4 5">FFPRI411160</strain>
    </source>
</reference>
<evidence type="ECO:0000256" key="2">
    <source>
        <dbReference type="ARBA" id="ARBA00038358"/>
    </source>
</evidence>
<dbReference type="Proteomes" id="UP000217199">
    <property type="component" value="Unassembled WGS sequence"/>
</dbReference>
<dbReference type="GO" id="GO:0000272">
    <property type="term" value="P:polysaccharide catabolic process"/>
    <property type="evidence" value="ECO:0007669"/>
    <property type="project" value="TreeGrafter"/>
</dbReference>
<dbReference type="PANTHER" id="PTHR36845:SF1">
    <property type="entry name" value="HYDROLASE, PUTATIVE (AFU_ORTHOLOGUE AFUA_7G05090)-RELATED"/>
    <property type="match status" value="1"/>
</dbReference>
<evidence type="ECO:0000313" key="4">
    <source>
        <dbReference type="EMBL" id="PAV23321.1"/>
    </source>
</evidence>
<proteinExistence type="inferred from homology"/>
<dbReference type="InterPro" id="IPR012341">
    <property type="entry name" value="6hp_glycosidase-like_sf"/>
</dbReference>
<dbReference type="InterPro" id="IPR052369">
    <property type="entry name" value="UG_Glycosaminoglycan_Hydrolase"/>
</dbReference>
<keyword evidence="3" id="KW-0732">Signal</keyword>
<dbReference type="STRING" id="2282107.A0A286UUS2"/>
<dbReference type="SUPFAM" id="SSF48208">
    <property type="entry name" value="Six-hairpin glycosidases"/>
    <property type="match status" value="1"/>
</dbReference>
<gene>
    <name evidence="4" type="ORF">PNOK_0038900</name>
</gene>
<dbReference type="Gene3D" id="1.50.10.10">
    <property type="match status" value="1"/>
</dbReference>
<dbReference type="EMBL" id="NBII01000001">
    <property type="protein sequence ID" value="PAV23321.1"/>
    <property type="molecule type" value="Genomic_DNA"/>
</dbReference>
<dbReference type="AlphaFoldDB" id="A0A286UUS2"/>
<evidence type="ECO:0000256" key="3">
    <source>
        <dbReference type="SAM" id="SignalP"/>
    </source>
</evidence>
<dbReference type="OrthoDB" id="2317065at2759"/>
<sequence length="370" mass="41288">MWLLLVSALFSSTIVLAAVPPTKLYSSLIQSKILATALGDPSKYPQFTDQVKGDWKYFDANQWTSGFFPATLYELHKRTELCPSFNDKTDWLGLGRHWSEAIAPLAFTKNKLHHDVGFASFPFQEELKIRNPPNSTLAKVINGFANELAARYSPIVGCTRSWDTSDPTDFQVIIDNMMNLNLLFIAEGLSKNDTFRRIAISHADHTLANHVRPDGSSYHVVEYNSTTGKVIRRRTAQGYANNMYENTQLDRYLDTSRRMATYFKSTMPKDGIVPWDFNAPLVPSPRPADSSAATIAATGLLLLSRIESNRKNSTGAKIWSDLAISLLDRFMDLAWHPEWQSLLSNGTVNGATGNTLTGIVYGTISLQEPT</sequence>
<feature type="chain" id="PRO_5013588258" evidence="3">
    <location>
        <begin position="18"/>
        <end position="370"/>
    </location>
</feature>
<evidence type="ECO:0000256" key="1">
    <source>
        <dbReference type="ARBA" id="ARBA00022801"/>
    </source>
</evidence>
<name>A0A286UUS2_9AGAM</name>
<accession>A0A286UUS2</accession>
<dbReference type="InParanoid" id="A0A286UUS2"/>
<feature type="signal peptide" evidence="3">
    <location>
        <begin position="1"/>
        <end position="17"/>
    </location>
</feature>